<dbReference type="EMBL" id="JAKKPZ010000004">
    <property type="protein sequence ID" value="KAI1722133.1"/>
    <property type="molecule type" value="Genomic_DNA"/>
</dbReference>
<feature type="compositionally biased region" description="Polar residues" evidence="1">
    <location>
        <begin position="189"/>
        <end position="203"/>
    </location>
</feature>
<feature type="compositionally biased region" description="Polar residues" evidence="1">
    <location>
        <begin position="153"/>
        <end position="163"/>
    </location>
</feature>
<keyword evidence="4" id="KW-1185">Reference proteome</keyword>
<feature type="compositionally biased region" description="Polar residues" evidence="1">
    <location>
        <begin position="349"/>
        <end position="365"/>
    </location>
</feature>
<organism evidence="3 4">
    <name type="scientific">Ditylenchus destructor</name>
    <dbReference type="NCBI Taxonomy" id="166010"/>
    <lineage>
        <taxon>Eukaryota</taxon>
        <taxon>Metazoa</taxon>
        <taxon>Ecdysozoa</taxon>
        <taxon>Nematoda</taxon>
        <taxon>Chromadorea</taxon>
        <taxon>Rhabditida</taxon>
        <taxon>Tylenchina</taxon>
        <taxon>Tylenchomorpha</taxon>
        <taxon>Sphaerularioidea</taxon>
        <taxon>Anguinidae</taxon>
        <taxon>Anguininae</taxon>
        <taxon>Ditylenchus</taxon>
    </lineage>
</organism>
<keyword evidence="2" id="KW-0812">Transmembrane</keyword>
<comment type="caution">
    <text evidence="3">The sequence shown here is derived from an EMBL/GenBank/DDBJ whole genome shotgun (WGS) entry which is preliminary data.</text>
</comment>
<reference evidence="3" key="1">
    <citation type="submission" date="2022-01" db="EMBL/GenBank/DDBJ databases">
        <title>Genome Sequence Resource for Two Populations of Ditylenchus destructor, the Migratory Endoparasitic Phytonematode.</title>
        <authorList>
            <person name="Zhang H."/>
            <person name="Lin R."/>
            <person name="Xie B."/>
        </authorList>
    </citation>
    <scope>NUCLEOTIDE SEQUENCE</scope>
    <source>
        <strain evidence="3">BazhouSP</strain>
    </source>
</reference>
<evidence type="ECO:0000256" key="1">
    <source>
        <dbReference type="SAM" id="MobiDB-lite"/>
    </source>
</evidence>
<evidence type="ECO:0000256" key="2">
    <source>
        <dbReference type="SAM" id="Phobius"/>
    </source>
</evidence>
<keyword evidence="2" id="KW-1133">Transmembrane helix</keyword>
<protein>
    <submittedName>
        <fullName evidence="3">Uncharacterized protein</fullName>
    </submittedName>
</protein>
<proteinExistence type="predicted"/>
<evidence type="ECO:0000313" key="3">
    <source>
        <dbReference type="EMBL" id="KAI1722133.1"/>
    </source>
</evidence>
<feature type="region of interest" description="Disordered" evidence="1">
    <location>
        <begin position="349"/>
        <end position="383"/>
    </location>
</feature>
<accession>A0AAD4NB40</accession>
<dbReference type="AlphaFoldDB" id="A0AAD4NB40"/>
<keyword evidence="2" id="KW-0472">Membrane</keyword>
<feature type="transmembrane region" description="Helical" evidence="2">
    <location>
        <begin position="99"/>
        <end position="119"/>
    </location>
</feature>
<feature type="region of interest" description="Disordered" evidence="1">
    <location>
        <begin position="141"/>
        <end position="220"/>
    </location>
</feature>
<name>A0AAD4NB40_9BILA</name>
<sequence length="383" mass="42215">MNSQNESVNDVVRCDSRYSEILTDKINAEIDKAFSGITTSSSYVTSCVAGENVSNVDSQESIPTMEQKCGNKKTSCTGLGDHDLQGTSHSSFSVQMPSLLVISTGAVLIGAIALLGYHFKYPFIYRRSIIMCYRRRDTKPVLNRPKVNPGPSKVSSQGSSPEAVQNRHKSKAHEIQASVFPKESAASPKKSNTTKSNRPSVSGPNICGTSKKHPDKKMPINAHSDYFVDKTQRDATLKNLSKKNLKADIGCINNPGSPITQSPSKHEGDLGAVNMVNMDISMRSLMKETKEVSMPLMSRKEWKNAADDLFEQYEKDLLTEHNLHMTTNDRHVQFDLEKSVVYVVPPEFTQESENTQSSQLPTESASVVPEVANGSTTNKNEYC</sequence>
<dbReference type="Proteomes" id="UP001201812">
    <property type="component" value="Unassembled WGS sequence"/>
</dbReference>
<feature type="compositionally biased region" description="Polar residues" evidence="1">
    <location>
        <begin position="373"/>
        <end position="383"/>
    </location>
</feature>
<gene>
    <name evidence="3" type="ORF">DdX_04439</name>
</gene>
<evidence type="ECO:0000313" key="4">
    <source>
        <dbReference type="Proteomes" id="UP001201812"/>
    </source>
</evidence>